<proteinExistence type="predicted"/>
<organism evidence="5 6">
    <name type="scientific">Anaeromyxobacter dehalogenans (strain 2CP-C)</name>
    <dbReference type="NCBI Taxonomy" id="290397"/>
    <lineage>
        <taxon>Bacteria</taxon>
        <taxon>Pseudomonadati</taxon>
        <taxon>Myxococcota</taxon>
        <taxon>Myxococcia</taxon>
        <taxon>Myxococcales</taxon>
        <taxon>Cystobacterineae</taxon>
        <taxon>Anaeromyxobacteraceae</taxon>
        <taxon>Anaeromyxobacter</taxon>
    </lineage>
</organism>
<dbReference type="Proteomes" id="UP000001935">
    <property type="component" value="Chromosome"/>
</dbReference>
<reference evidence="5 6" key="1">
    <citation type="submission" date="2006-01" db="EMBL/GenBank/DDBJ databases">
        <title>Complete sequence of Anaeromyxobacter dehalogenans 2CP-C.</title>
        <authorList>
            <consortium name="US DOE Joint Genome Institute"/>
            <person name="Copeland A."/>
            <person name="Lucas S."/>
            <person name="Lapidus A."/>
            <person name="Barry K."/>
            <person name="Detter J.C."/>
            <person name="Glavina T."/>
            <person name="Hammon N."/>
            <person name="Israni S."/>
            <person name="Pitluck S."/>
            <person name="Brettin T."/>
            <person name="Bruce D."/>
            <person name="Han C."/>
            <person name="Tapia R."/>
            <person name="Gilna P."/>
            <person name="Kiss H."/>
            <person name="Schmutz J."/>
            <person name="Larimer F."/>
            <person name="Land M."/>
            <person name="Kyrpides N."/>
            <person name="Anderson I."/>
            <person name="Sanford R.A."/>
            <person name="Ritalahti K.M."/>
            <person name="Thomas H.S."/>
            <person name="Kirby J.R."/>
            <person name="Zhulin I.B."/>
            <person name="Loeffler F.E."/>
            <person name="Richardson P."/>
        </authorList>
    </citation>
    <scope>NUCLEOTIDE SEQUENCE [LARGE SCALE GENOMIC DNA]</scope>
    <source>
        <strain evidence="5 6">2CP-C</strain>
    </source>
</reference>
<dbReference type="InterPro" id="IPR050595">
    <property type="entry name" value="Bact_response_regulator"/>
</dbReference>
<dbReference type="InterPro" id="IPR001789">
    <property type="entry name" value="Sig_transdc_resp-reg_receiver"/>
</dbReference>
<sequence>MVDDDAAGRGALSQLLAMRGYTVREAENGRVALDLVAERVPGFLVLDLEMPVMDGWEVLASLRRTGALDVITVVVVSAGPSPPSDVAFLRKPCEFGELLGMLIAADRSRGSSMEGRPQGRATARPDFERT</sequence>
<protein>
    <submittedName>
        <fullName evidence="5">Response regulator receiver domain protein (CheY-like)</fullName>
    </submittedName>
</protein>
<dbReference type="AlphaFoldDB" id="Q2IKN4"/>
<dbReference type="EMBL" id="CP000251">
    <property type="protein sequence ID" value="ABC82213.1"/>
    <property type="molecule type" value="Genomic_DNA"/>
</dbReference>
<dbReference type="GO" id="GO:0000160">
    <property type="term" value="P:phosphorelay signal transduction system"/>
    <property type="evidence" value="ECO:0007669"/>
    <property type="project" value="InterPro"/>
</dbReference>
<dbReference type="CDD" id="cd00156">
    <property type="entry name" value="REC"/>
    <property type="match status" value="1"/>
</dbReference>
<dbReference type="PANTHER" id="PTHR44591">
    <property type="entry name" value="STRESS RESPONSE REGULATOR PROTEIN 1"/>
    <property type="match status" value="1"/>
</dbReference>
<dbReference type="PROSITE" id="PS50110">
    <property type="entry name" value="RESPONSE_REGULATORY"/>
    <property type="match status" value="1"/>
</dbReference>
<dbReference type="eggNOG" id="COG0784">
    <property type="taxonomic scope" value="Bacteria"/>
</dbReference>
<gene>
    <name evidence="5" type="ordered locus">Adeh_2443</name>
</gene>
<evidence type="ECO:0000256" key="2">
    <source>
        <dbReference type="PROSITE-ProRule" id="PRU00169"/>
    </source>
</evidence>
<feature type="region of interest" description="Disordered" evidence="3">
    <location>
        <begin position="108"/>
        <end position="130"/>
    </location>
</feature>
<dbReference type="HOGENOM" id="CLU_000445_69_17_7"/>
<evidence type="ECO:0000256" key="3">
    <source>
        <dbReference type="SAM" id="MobiDB-lite"/>
    </source>
</evidence>
<name>Q2IKN4_ANADE</name>
<dbReference type="Gene3D" id="3.40.50.2300">
    <property type="match status" value="1"/>
</dbReference>
<dbReference type="InterPro" id="IPR011006">
    <property type="entry name" value="CheY-like_superfamily"/>
</dbReference>
<dbReference type="Pfam" id="PF00072">
    <property type="entry name" value="Response_reg"/>
    <property type="match status" value="1"/>
</dbReference>
<feature type="modified residue" description="4-aspartylphosphate" evidence="2">
    <location>
        <position position="47"/>
    </location>
</feature>
<evidence type="ECO:0000313" key="6">
    <source>
        <dbReference type="Proteomes" id="UP000001935"/>
    </source>
</evidence>
<dbReference type="SUPFAM" id="SSF52172">
    <property type="entry name" value="CheY-like"/>
    <property type="match status" value="1"/>
</dbReference>
<dbReference type="PANTHER" id="PTHR44591:SF3">
    <property type="entry name" value="RESPONSE REGULATORY DOMAIN-CONTAINING PROTEIN"/>
    <property type="match status" value="1"/>
</dbReference>
<dbReference type="KEGG" id="ade:Adeh_2443"/>
<evidence type="ECO:0000313" key="5">
    <source>
        <dbReference type="EMBL" id="ABC82213.1"/>
    </source>
</evidence>
<keyword evidence="1 2" id="KW-0597">Phosphoprotein</keyword>
<evidence type="ECO:0000259" key="4">
    <source>
        <dbReference type="PROSITE" id="PS50110"/>
    </source>
</evidence>
<dbReference type="STRING" id="290397.Adeh_2443"/>
<dbReference type="SMART" id="SM00448">
    <property type="entry name" value="REC"/>
    <property type="match status" value="1"/>
</dbReference>
<feature type="domain" description="Response regulatory" evidence="4">
    <location>
        <begin position="1"/>
        <end position="106"/>
    </location>
</feature>
<evidence type="ECO:0000256" key="1">
    <source>
        <dbReference type="ARBA" id="ARBA00022553"/>
    </source>
</evidence>
<accession>Q2IKN4</accession>